<proteinExistence type="predicted"/>
<sequence>SRRTKERSNAAQPTGKRRRHNLKKWHFVLPRSGYHNSLQKPDPDRSGMEIVEEGGSGYDHLVFGYGSSATPSPYWIRIPASSIRIQTLHCIFNPSFHGVICIVSV</sequence>
<reference evidence="1 2" key="1">
    <citation type="journal article" date="2023" name="Life. Sci Alliance">
        <title>Evolutionary insights into 3D genome organization and epigenetic landscape of Vigna mungo.</title>
        <authorList>
            <person name="Junaid A."/>
            <person name="Singh B."/>
            <person name="Bhatia S."/>
        </authorList>
    </citation>
    <scope>NUCLEOTIDE SEQUENCE [LARGE SCALE GENOMIC DNA]</scope>
    <source>
        <strain evidence="1">Urdbean</strain>
    </source>
</reference>
<protein>
    <submittedName>
        <fullName evidence="1">Uncharacterized protein</fullName>
    </submittedName>
</protein>
<dbReference type="EMBL" id="CP144692">
    <property type="protein sequence ID" value="WVY96939.1"/>
    <property type="molecule type" value="Genomic_DNA"/>
</dbReference>
<dbReference type="AlphaFoldDB" id="A0AAQ3MSP3"/>
<keyword evidence="2" id="KW-1185">Reference proteome</keyword>
<organism evidence="1 2">
    <name type="scientific">Vigna mungo</name>
    <name type="common">Black gram</name>
    <name type="synonym">Phaseolus mungo</name>
    <dbReference type="NCBI Taxonomy" id="3915"/>
    <lineage>
        <taxon>Eukaryota</taxon>
        <taxon>Viridiplantae</taxon>
        <taxon>Streptophyta</taxon>
        <taxon>Embryophyta</taxon>
        <taxon>Tracheophyta</taxon>
        <taxon>Spermatophyta</taxon>
        <taxon>Magnoliopsida</taxon>
        <taxon>eudicotyledons</taxon>
        <taxon>Gunneridae</taxon>
        <taxon>Pentapetalae</taxon>
        <taxon>rosids</taxon>
        <taxon>fabids</taxon>
        <taxon>Fabales</taxon>
        <taxon>Fabaceae</taxon>
        <taxon>Papilionoideae</taxon>
        <taxon>50 kb inversion clade</taxon>
        <taxon>NPAAA clade</taxon>
        <taxon>indigoferoid/millettioid clade</taxon>
        <taxon>Phaseoleae</taxon>
        <taxon>Vigna</taxon>
    </lineage>
</organism>
<evidence type="ECO:0000313" key="2">
    <source>
        <dbReference type="Proteomes" id="UP001374535"/>
    </source>
</evidence>
<evidence type="ECO:0000313" key="1">
    <source>
        <dbReference type="EMBL" id="WVY96939.1"/>
    </source>
</evidence>
<feature type="non-terminal residue" evidence="1">
    <location>
        <position position="105"/>
    </location>
</feature>
<name>A0AAQ3MSP3_VIGMU</name>
<feature type="non-terminal residue" evidence="1">
    <location>
        <position position="1"/>
    </location>
</feature>
<accession>A0AAQ3MSP3</accession>
<dbReference type="Proteomes" id="UP001374535">
    <property type="component" value="Chromosome 9"/>
</dbReference>
<gene>
    <name evidence="1" type="ORF">V8G54_029090</name>
</gene>